<organism evidence="2 3">
    <name type="scientific">Nonomuraea wenchangensis</name>
    <dbReference type="NCBI Taxonomy" id="568860"/>
    <lineage>
        <taxon>Bacteria</taxon>
        <taxon>Bacillati</taxon>
        <taxon>Actinomycetota</taxon>
        <taxon>Actinomycetes</taxon>
        <taxon>Streptosporangiales</taxon>
        <taxon>Streptosporangiaceae</taxon>
        <taxon>Nonomuraea</taxon>
    </lineage>
</organism>
<evidence type="ECO:0000313" key="2">
    <source>
        <dbReference type="EMBL" id="SEU37063.1"/>
    </source>
</evidence>
<keyword evidence="1" id="KW-0472">Membrane</keyword>
<gene>
    <name evidence="2" type="ORF">SAMN05421811_11483</name>
</gene>
<dbReference type="AlphaFoldDB" id="A0A1I0LAS1"/>
<protein>
    <submittedName>
        <fullName evidence="2">Uncharacterized protein</fullName>
    </submittedName>
</protein>
<accession>A0A1I0LAS1</accession>
<dbReference type="RefSeq" id="WP_177241020.1">
    <property type="nucleotide sequence ID" value="NZ_FOHX01000014.1"/>
</dbReference>
<evidence type="ECO:0000256" key="1">
    <source>
        <dbReference type="SAM" id="Phobius"/>
    </source>
</evidence>
<feature type="transmembrane region" description="Helical" evidence="1">
    <location>
        <begin position="6"/>
        <end position="25"/>
    </location>
</feature>
<dbReference type="Proteomes" id="UP000199361">
    <property type="component" value="Unassembled WGS sequence"/>
</dbReference>
<evidence type="ECO:0000313" key="3">
    <source>
        <dbReference type="Proteomes" id="UP000199361"/>
    </source>
</evidence>
<reference evidence="2 3" key="1">
    <citation type="submission" date="2016-10" db="EMBL/GenBank/DDBJ databases">
        <authorList>
            <person name="de Groot N.N."/>
        </authorList>
    </citation>
    <scope>NUCLEOTIDE SEQUENCE [LARGE SCALE GENOMIC DNA]</scope>
    <source>
        <strain evidence="2 3">CGMCC 4.5598</strain>
    </source>
</reference>
<proteinExistence type="predicted"/>
<name>A0A1I0LAS1_9ACTN</name>
<dbReference type="STRING" id="568860.SAMN05421811_11483"/>
<dbReference type="EMBL" id="FOHX01000014">
    <property type="protein sequence ID" value="SEU37063.1"/>
    <property type="molecule type" value="Genomic_DNA"/>
</dbReference>
<keyword evidence="1" id="KW-1133">Transmembrane helix</keyword>
<sequence length="51" mass="5645">MKPETLMLLPMCVTFAAVLMVAIAIRGCTPGERARVLRAVAEVIRAFWGKR</sequence>
<keyword evidence="3" id="KW-1185">Reference proteome</keyword>
<keyword evidence="1" id="KW-0812">Transmembrane</keyword>